<dbReference type="Proteomes" id="UP000571554">
    <property type="component" value="Unassembled WGS sequence"/>
</dbReference>
<gene>
    <name evidence="2" type="ORF">F4827_003986</name>
</gene>
<evidence type="ECO:0000256" key="1">
    <source>
        <dbReference type="SAM" id="MobiDB-lite"/>
    </source>
</evidence>
<proteinExistence type="predicted"/>
<feature type="region of interest" description="Disordered" evidence="1">
    <location>
        <begin position="108"/>
        <end position="133"/>
    </location>
</feature>
<dbReference type="AlphaFoldDB" id="A0A7W9WU88"/>
<organism evidence="2 3">
    <name type="scientific">Paraburkholderia bannensis</name>
    <dbReference type="NCBI Taxonomy" id="765414"/>
    <lineage>
        <taxon>Bacteria</taxon>
        <taxon>Pseudomonadati</taxon>
        <taxon>Pseudomonadota</taxon>
        <taxon>Betaproteobacteria</taxon>
        <taxon>Burkholderiales</taxon>
        <taxon>Burkholderiaceae</taxon>
        <taxon>Paraburkholderia</taxon>
    </lineage>
</organism>
<protein>
    <submittedName>
        <fullName evidence="2">Uncharacterized protein</fullName>
    </submittedName>
</protein>
<evidence type="ECO:0000313" key="3">
    <source>
        <dbReference type="Proteomes" id="UP000571554"/>
    </source>
</evidence>
<dbReference type="EMBL" id="JACHBW010000011">
    <property type="protein sequence ID" value="MBB6104127.1"/>
    <property type="molecule type" value="Genomic_DNA"/>
</dbReference>
<sequence length="160" mass="16777">MPIDSPVTPENPGKLAAHHVLLENQGGFAIANQPYRLALDNGQVIQGVTNVLGEMQLVTSNATAFGVIELMSQSEPENVIGLVNTTVYRDAGQPPPLPAASVVKRTTQVGGKTVSTPGTGATSQSQPPNLSPASGAWVLRNRQLIACLVELVQSMRQKGT</sequence>
<accession>A0A7W9WU88</accession>
<reference evidence="2 3" key="1">
    <citation type="submission" date="2020-08" db="EMBL/GenBank/DDBJ databases">
        <title>Above-ground endophytic microbial communities from plants in different locations in the United States.</title>
        <authorList>
            <person name="Frank C."/>
        </authorList>
    </citation>
    <scope>NUCLEOTIDE SEQUENCE [LARGE SCALE GENOMIC DNA]</scope>
    <source>
        <strain evidence="2 3">WP4_2_2</strain>
    </source>
</reference>
<evidence type="ECO:0000313" key="2">
    <source>
        <dbReference type="EMBL" id="MBB6104127.1"/>
    </source>
</evidence>
<name>A0A7W9WU88_9BURK</name>
<feature type="compositionally biased region" description="Polar residues" evidence="1">
    <location>
        <begin position="108"/>
        <end position="132"/>
    </location>
</feature>
<dbReference type="RefSeq" id="WP_183726094.1">
    <property type="nucleotide sequence ID" value="NZ_JACHBW010000011.1"/>
</dbReference>
<comment type="caution">
    <text evidence="2">The sequence shown here is derived from an EMBL/GenBank/DDBJ whole genome shotgun (WGS) entry which is preliminary data.</text>
</comment>
<keyword evidence="3" id="KW-1185">Reference proteome</keyword>